<comment type="subcellular location">
    <subcellularLocation>
        <location evidence="1">Membrane</location>
        <topology evidence="1">Multi-pass membrane protein</topology>
    </subcellularLocation>
</comment>
<accession>A0A143PJT7</accession>
<dbReference type="GO" id="GO:0042128">
    <property type="term" value="P:nitrate assimilation"/>
    <property type="evidence" value="ECO:0007669"/>
    <property type="project" value="UniProtKB-KW"/>
</dbReference>
<feature type="transmembrane region" description="Helical" evidence="7">
    <location>
        <begin position="160"/>
        <end position="185"/>
    </location>
</feature>
<evidence type="ECO:0000256" key="6">
    <source>
        <dbReference type="ARBA" id="ARBA00023136"/>
    </source>
</evidence>
<evidence type="ECO:0000313" key="10">
    <source>
        <dbReference type="Proteomes" id="UP000076079"/>
    </source>
</evidence>
<dbReference type="KEGG" id="abac:LuPra_01522"/>
<feature type="transmembrane region" description="Helical" evidence="7">
    <location>
        <begin position="208"/>
        <end position="233"/>
    </location>
</feature>
<gene>
    <name evidence="9" type="primary">narK</name>
    <name evidence="9" type="ORF">LuPra_01522</name>
</gene>
<dbReference type="EMBL" id="CP015136">
    <property type="protein sequence ID" value="AMY08328.1"/>
    <property type="molecule type" value="Genomic_DNA"/>
</dbReference>
<evidence type="ECO:0000256" key="3">
    <source>
        <dbReference type="ARBA" id="ARBA00022692"/>
    </source>
</evidence>
<keyword evidence="6 7" id="KW-0472">Membrane</keyword>
<dbReference type="Gene3D" id="1.20.1250.20">
    <property type="entry name" value="MFS general substrate transporter like domains"/>
    <property type="match status" value="1"/>
</dbReference>
<dbReference type="PANTHER" id="PTHR23515">
    <property type="entry name" value="HIGH-AFFINITY NITRATE TRANSPORTER 2.3"/>
    <property type="match status" value="1"/>
</dbReference>
<dbReference type="InterPro" id="IPR044772">
    <property type="entry name" value="NO3_transporter"/>
</dbReference>
<feature type="domain" description="Major facilitator superfamily (MFS) profile" evidence="8">
    <location>
        <begin position="11"/>
        <end position="388"/>
    </location>
</feature>
<dbReference type="Proteomes" id="UP000076079">
    <property type="component" value="Chromosome"/>
</dbReference>
<comment type="similarity">
    <text evidence="2">Belongs to the major facilitator superfamily. Nitrate/nitrite porter (TC 2.A.1.8) family.</text>
</comment>
<sequence>MTQPSRSGHTPTLIASLLHFDMSFMLWVLPASLSVFIAEDLHLSASLKGLLVAVPILTGSLLRIPVGLLADRLGGRLVGAALLAFLFLPLFAGWLLPPTVATMFLVAAATGVAGASFAVALPLASRWYPPERQGLVMGVAAAGNSGTVVVNLVAPRLAAVMGWPAVFGIAMLPLALVLTIFLLVAREAPGVARPSAAALARVFTARDAWFFCLFYAVTFGGYAGLSAVLPILFRDQYGATPIVAGQVTAMAAVVGSLSRPFGGLVADRLGGVRVLAITLAGVALVYALAARLPEWPGMLALMVVGMACLGIGNGAVFQLVPLRFGRDIGLATGLVGAVGGVGGFLLPTLLGAARQTTGSFGAAFAVMAVGAAVVAALLQVLAVVQDGWRVGWRAPVSSVEEA</sequence>
<dbReference type="RefSeq" id="WP_110170179.1">
    <property type="nucleotide sequence ID" value="NZ_CP015136.1"/>
</dbReference>
<feature type="transmembrane region" description="Helical" evidence="7">
    <location>
        <begin position="12"/>
        <end position="38"/>
    </location>
</feature>
<feature type="transmembrane region" description="Helical" evidence="7">
    <location>
        <begin position="50"/>
        <end position="70"/>
    </location>
</feature>
<feature type="transmembrane region" description="Helical" evidence="7">
    <location>
        <begin position="239"/>
        <end position="258"/>
    </location>
</feature>
<dbReference type="Pfam" id="PF07690">
    <property type="entry name" value="MFS_1"/>
    <property type="match status" value="1"/>
</dbReference>
<dbReference type="GO" id="GO:0015112">
    <property type="term" value="F:nitrate transmembrane transporter activity"/>
    <property type="evidence" value="ECO:0007669"/>
    <property type="project" value="InterPro"/>
</dbReference>
<evidence type="ECO:0000256" key="1">
    <source>
        <dbReference type="ARBA" id="ARBA00004141"/>
    </source>
</evidence>
<evidence type="ECO:0000256" key="4">
    <source>
        <dbReference type="ARBA" id="ARBA00022989"/>
    </source>
</evidence>
<feature type="transmembrane region" description="Helical" evidence="7">
    <location>
        <begin position="270"/>
        <end position="289"/>
    </location>
</feature>
<evidence type="ECO:0000313" key="9">
    <source>
        <dbReference type="EMBL" id="AMY08328.1"/>
    </source>
</evidence>
<evidence type="ECO:0000256" key="2">
    <source>
        <dbReference type="ARBA" id="ARBA00008432"/>
    </source>
</evidence>
<dbReference type="AlphaFoldDB" id="A0A143PJT7"/>
<dbReference type="InterPro" id="IPR011701">
    <property type="entry name" value="MFS"/>
</dbReference>
<keyword evidence="4 7" id="KW-1133">Transmembrane helix</keyword>
<feature type="transmembrane region" description="Helical" evidence="7">
    <location>
        <begin position="102"/>
        <end position="123"/>
    </location>
</feature>
<feature type="transmembrane region" description="Helical" evidence="7">
    <location>
        <begin position="295"/>
        <end position="316"/>
    </location>
</feature>
<evidence type="ECO:0000256" key="7">
    <source>
        <dbReference type="SAM" id="Phobius"/>
    </source>
</evidence>
<dbReference type="OrthoDB" id="9773404at2"/>
<protein>
    <submittedName>
        <fullName evidence="9">Nitrate transporter</fullName>
    </submittedName>
</protein>
<dbReference type="PROSITE" id="PS50850">
    <property type="entry name" value="MFS"/>
    <property type="match status" value="1"/>
</dbReference>
<feature type="transmembrane region" description="Helical" evidence="7">
    <location>
        <begin position="135"/>
        <end position="154"/>
    </location>
</feature>
<name>A0A143PJT7_LUTPR</name>
<dbReference type="PATRIC" id="fig|1813736.3.peg.1580"/>
<keyword evidence="3 7" id="KW-0812">Transmembrane</keyword>
<evidence type="ECO:0000259" key="8">
    <source>
        <dbReference type="PROSITE" id="PS50850"/>
    </source>
</evidence>
<dbReference type="STRING" id="1855912.LuPra_01522"/>
<feature type="transmembrane region" description="Helical" evidence="7">
    <location>
        <begin position="362"/>
        <end position="384"/>
    </location>
</feature>
<reference evidence="10" key="2">
    <citation type="submission" date="2016-04" db="EMBL/GenBank/DDBJ databases">
        <title>First Complete Genome Sequence of a Subdivision 6 Acidobacterium.</title>
        <authorList>
            <person name="Huang S."/>
            <person name="Vieira S."/>
            <person name="Bunk B."/>
            <person name="Riedel T."/>
            <person name="Sproeer C."/>
            <person name="Overmann J."/>
        </authorList>
    </citation>
    <scope>NUCLEOTIDE SEQUENCE [LARGE SCALE GENOMIC DNA]</scope>
    <source>
        <strain evidence="10">DSM 100886 HEG_-6_39</strain>
    </source>
</reference>
<proteinExistence type="inferred from homology"/>
<feature type="transmembrane region" description="Helical" evidence="7">
    <location>
        <begin position="77"/>
        <end position="96"/>
    </location>
</feature>
<keyword evidence="10" id="KW-1185">Reference proteome</keyword>
<keyword evidence="5" id="KW-0534">Nitrate assimilation</keyword>
<dbReference type="InterPro" id="IPR020846">
    <property type="entry name" value="MFS_dom"/>
</dbReference>
<dbReference type="InterPro" id="IPR036259">
    <property type="entry name" value="MFS_trans_sf"/>
</dbReference>
<dbReference type="GO" id="GO:0016020">
    <property type="term" value="C:membrane"/>
    <property type="evidence" value="ECO:0007669"/>
    <property type="project" value="UniProtKB-SubCell"/>
</dbReference>
<reference evidence="9 10" key="1">
    <citation type="journal article" date="2016" name="Genome Announc.">
        <title>First Complete Genome Sequence of a Subdivision 6 Acidobacterium Strain.</title>
        <authorList>
            <person name="Huang S."/>
            <person name="Vieira S."/>
            <person name="Bunk B."/>
            <person name="Riedel T."/>
            <person name="Sproer C."/>
            <person name="Overmann J."/>
        </authorList>
    </citation>
    <scope>NUCLEOTIDE SEQUENCE [LARGE SCALE GENOMIC DNA]</scope>
    <source>
        <strain evidence="10">DSM 100886 HEG_-6_39</strain>
    </source>
</reference>
<dbReference type="SUPFAM" id="SSF103473">
    <property type="entry name" value="MFS general substrate transporter"/>
    <property type="match status" value="1"/>
</dbReference>
<evidence type="ECO:0000256" key="5">
    <source>
        <dbReference type="ARBA" id="ARBA00023063"/>
    </source>
</evidence>
<feature type="transmembrane region" description="Helical" evidence="7">
    <location>
        <begin position="328"/>
        <end position="350"/>
    </location>
</feature>
<organism evidence="9 10">
    <name type="scientific">Luteitalea pratensis</name>
    <dbReference type="NCBI Taxonomy" id="1855912"/>
    <lineage>
        <taxon>Bacteria</taxon>
        <taxon>Pseudomonadati</taxon>
        <taxon>Acidobacteriota</taxon>
        <taxon>Vicinamibacteria</taxon>
        <taxon>Vicinamibacterales</taxon>
        <taxon>Vicinamibacteraceae</taxon>
        <taxon>Luteitalea</taxon>
    </lineage>
</organism>